<evidence type="ECO:0000313" key="1">
    <source>
        <dbReference type="EMBL" id="AMP99711.1"/>
    </source>
</evidence>
<accession>A0A127VER4</accession>
<dbReference type="RefSeq" id="WP_198163526.1">
    <property type="nucleotide sequence ID" value="NZ_CP014504.1"/>
</dbReference>
<sequence>MTETISPRPILFITGDKAHSREFSEDAYKRAGQPKELVIVPNAGHVDLYDKAGLIPFDKLEAFFYQTPEREIVRPNIKTYESINNNRNCYIDAVQYHWERPEY</sequence>
<dbReference type="InterPro" id="IPR051411">
    <property type="entry name" value="Polyketide_trans_af380"/>
</dbReference>
<reference evidence="1 2" key="1">
    <citation type="submission" date="2016-03" db="EMBL/GenBank/DDBJ databases">
        <title>Complete genome sequence of Pedobacter cryoconitis PAMC 27485.</title>
        <authorList>
            <person name="Lee J."/>
            <person name="Kim O.-S."/>
        </authorList>
    </citation>
    <scope>NUCLEOTIDE SEQUENCE [LARGE SCALE GENOMIC DNA]</scope>
    <source>
        <strain evidence="1 2">PAMC 27485</strain>
    </source>
</reference>
<protein>
    <recommendedName>
        <fullName evidence="3">Alpha/beta hydrolase</fullName>
    </recommendedName>
</protein>
<organism evidence="1 2">
    <name type="scientific">Pedobacter cryoconitis</name>
    <dbReference type="NCBI Taxonomy" id="188932"/>
    <lineage>
        <taxon>Bacteria</taxon>
        <taxon>Pseudomonadati</taxon>
        <taxon>Bacteroidota</taxon>
        <taxon>Sphingobacteriia</taxon>
        <taxon>Sphingobacteriales</taxon>
        <taxon>Sphingobacteriaceae</taxon>
        <taxon>Pedobacter</taxon>
    </lineage>
</organism>
<gene>
    <name evidence="1" type="ORF">AY601_2831</name>
</gene>
<dbReference type="PATRIC" id="fig|188932.3.peg.2951"/>
<dbReference type="PANTHER" id="PTHR47751:SF1">
    <property type="entry name" value="SUPERFAMILY HYDROLASE, PUTATIVE (AFU_ORTHOLOGUE AFUA_2G16580)-RELATED"/>
    <property type="match status" value="1"/>
</dbReference>
<evidence type="ECO:0000313" key="2">
    <source>
        <dbReference type="Proteomes" id="UP000071561"/>
    </source>
</evidence>
<dbReference type="PANTHER" id="PTHR47751">
    <property type="entry name" value="SUPERFAMILY HYDROLASE, PUTATIVE (AFU_ORTHOLOGUE AFUA_2G16580)-RELATED"/>
    <property type="match status" value="1"/>
</dbReference>
<evidence type="ECO:0008006" key="3">
    <source>
        <dbReference type="Google" id="ProtNLM"/>
    </source>
</evidence>
<dbReference type="KEGG" id="pcm:AY601_2831"/>
<dbReference type="InterPro" id="IPR029058">
    <property type="entry name" value="AB_hydrolase_fold"/>
</dbReference>
<name>A0A127VER4_9SPHI</name>
<dbReference type="EMBL" id="CP014504">
    <property type="protein sequence ID" value="AMP99711.1"/>
    <property type="molecule type" value="Genomic_DNA"/>
</dbReference>
<dbReference type="AlphaFoldDB" id="A0A127VER4"/>
<proteinExistence type="predicted"/>
<dbReference type="Gene3D" id="3.40.50.1820">
    <property type="entry name" value="alpha/beta hydrolase"/>
    <property type="match status" value="1"/>
</dbReference>
<keyword evidence="2" id="KW-1185">Reference proteome</keyword>
<dbReference type="SUPFAM" id="SSF53474">
    <property type="entry name" value="alpha/beta-Hydrolases"/>
    <property type="match status" value="1"/>
</dbReference>
<dbReference type="Proteomes" id="UP000071561">
    <property type="component" value="Chromosome"/>
</dbReference>